<keyword evidence="5" id="KW-0548">Nucleotidyltransferase</keyword>
<dbReference type="InterPro" id="IPR036397">
    <property type="entry name" value="RNaseH_sf"/>
</dbReference>
<evidence type="ECO:0000256" key="5">
    <source>
        <dbReference type="ARBA" id="ARBA00022695"/>
    </source>
</evidence>
<dbReference type="Gene3D" id="3.30.420.10">
    <property type="entry name" value="Ribonuclease H-like superfamily/Ribonuclease H"/>
    <property type="match status" value="1"/>
</dbReference>
<dbReference type="GO" id="GO:0005634">
    <property type="term" value="C:nucleus"/>
    <property type="evidence" value="ECO:0007669"/>
    <property type="project" value="UniProtKB-ARBA"/>
</dbReference>
<feature type="domain" description="Integrase catalytic" evidence="24">
    <location>
        <begin position="464"/>
        <end position="634"/>
    </location>
</feature>
<dbReference type="InterPro" id="IPR039537">
    <property type="entry name" value="Retrotran_Ty1/copia-like"/>
</dbReference>
<protein>
    <recommendedName>
        <fullName evidence="24">Integrase catalytic domain-containing protein</fullName>
    </recommendedName>
</protein>
<evidence type="ECO:0000256" key="4">
    <source>
        <dbReference type="ARBA" id="ARBA00022670"/>
    </source>
</evidence>
<keyword evidence="6" id="KW-0540">Nuclease</keyword>
<dbReference type="PANTHER" id="PTHR42648:SF11">
    <property type="entry name" value="TRANSPOSON TY4-P GAG-POL POLYPROTEIN"/>
    <property type="match status" value="1"/>
</dbReference>
<dbReference type="PANTHER" id="PTHR42648">
    <property type="entry name" value="TRANSPOSASE, PUTATIVE-RELATED"/>
    <property type="match status" value="1"/>
</dbReference>
<proteinExistence type="predicted"/>
<feature type="region of interest" description="Disordered" evidence="23">
    <location>
        <begin position="1351"/>
        <end position="1421"/>
    </location>
</feature>
<evidence type="ECO:0000256" key="9">
    <source>
        <dbReference type="ARBA" id="ARBA00022750"/>
    </source>
</evidence>
<dbReference type="GO" id="GO:0005524">
    <property type="term" value="F:ATP binding"/>
    <property type="evidence" value="ECO:0007669"/>
    <property type="project" value="UniProtKB-KW"/>
</dbReference>
<dbReference type="GO" id="GO:0004519">
    <property type="term" value="F:endonuclease activity"/>
    <property type="evidence" value="ECO:0007669"/>
    <property type="project" value="UniProtKB-KW"/>
</dbReference>
<evidence type="ECO:0000256" key="10">
    <source>
        <dbReference type="ARBA" id="ARBA00022759"/>
    </source>
</evidence>
<keyword evidence="8" id="KW-0547">Nucleotide-binding</keyword>
<evidence type="ECO:0000313" key="26">
    <source>
        <dbReference type="Proteomes" id="UP000235392"/>
    </source>
</evidence>
<feature type="compositionally biased region" description="Basic residues" evidence="23">
    <location>
        <begin position="1387"/>
        <end position="1399"/>
    </location>
</feature>
<dbReference type="GO" id="GO:0015074">
    <property type="term" value="P:DNA integration"/>
    <property type="evidence" value="ECO:0007669"/>
    <property type="project" value="UniProtKB-KW"/>
</dbReference>
<evidence type="ECO:0000256" key="6">
    <source>
        <dbReference type="ARBA" id="ARBA00022722"/>
    </source>
</evidence>
<dbReference type="CDD" id="cd09272">
    <property type="entry name" value="RNase_HI_RT_Ty1"/>
    <property type="match status" value="1"/>
</dbReference>
<dbReference type="GO" id="GO:0003887">
    <property type="term" value="F:DNA-directed DNA polymerase activity"/>
    <property type="evidence" value="ECO:0007669"/>
    <property type="project" value="UniProtKB-KW"/>
</dbReference>
<dbReference type="GO" id="GO:0006310">
    <property type="term" value="P:DNA recombination"/>
    <property type="evidence" value="ECO:0007669"/>
    <property type="project" value="UniProtKB-KW"/>
</dbReference>
<evidence type="ECO:0000256" key="23">
    <source>
        <dbReference type="SAM" id="MobiDB-lite"/>
    </source>
</evidence>
<comment type="catalytic activity">
    <reaction evidence="22">
        <text>DNA(n) + a 2'-deoxyribonucleoside 5'-triphosphate = DNA(n+1) + diphosphate</text>
        <dbReference type="Rhea" id="RHEA:22508"/>
        <dbReference type="Rhea" id="RHEA-COMP:17339"/>
        <dbReference type="Rhea" id="RHEA-COMP:17340"/>
        <dbReference type="ChEBI" id="CHEBI:33019"/>
        <dbReference type="ChEBI" id="CHEBI:61560"/>
        <dbReference type="ChEBI" id="CHEBI:173112"/>
        <dbReference type="EC" id="2.7.7.7"/>
    </reaction>
</comment>
<name>A0A2N5UTX3_9BASI</name>
<keyword evidence="11" id="KW-0378">Hydrolase</keyword>
<keyword evidence="16" id="KW-0695">RNA-directed DNA polymerase</keyword>
<evidence type="ECO:0000256" key="14">
    <source>
        <dbReference type="ARBA" id="ARBA00022884"/>
    </source>
</evidence>
<keyword evidence="17" id="KW-0239">DNA-directed DNA polymerase</keyword>
<accession>A0A2N5UTX3</accession>
<dbReference type="InterPro" id="IPR012337">
    <property type="entry name" value="RNaseH-like_sf"/>
</dbReference>
<keyword evidence="2" id="KW-0815">Transposition</keyword>
<dbReference type="SUPFAM" id="SSF53098">
    <property type="entry name" value="Ribonuclease H-like"/>
    <property type="match status" value="1"/>
</dbReference>
<sequence>MSNTATKKEEKEVITIPTFNGHNYSNWSVTIQAYLEYKKLWYICEKEIEDLETATDKVKGNNLETWLIFSSKIVPEVFNSLASTCGRNPYKIWHRIKENYAAANIYGIYRVWVNYSRITYDDDLLKYIMKLEAALAEISTIGVNVMQELVSVTIMEKITEKRPALMERLLGDIDTLKNPFLLIAKLRQIANHDQVKKIKDGGHSTALATSTSNKKRPYVSCKGGKHNPDAPHDESRCWTLHPELRNTNKKAANYATTTAQSRDAADGQAEQYAYNTSCTSSGKESVILDSGASQHMFNSLKYFVDSEPTVIYIVTGSGRENASLMATRKGTARLMMRDNTIITLTDSLYVPNLATNLVSFAQLIKEKADIVAESGMMMITLNGCHTVCVDTSKNLFELVGLKTEHHTALTVTTRTENVFDKWHKRMGHASAARVQAAIDENIPKSMTTCDTCQRGKMTKLPFKGYFNPAEKSMDIIHGDLVGPISPATNGGARYFLTLVDQHTGFININLLAEKADATKAIVEYRTYFEKQTGNPIKKIVTDGGGEFCNKVLGDILKEAGIQHNVSPPYTPQHNGIAERANRTIIEMTRCLMLQANMAAEWWGEAVVTAASTTNCLPSLAKSRASPLQLLLKIKPNPHALRPFGCRAWALKPKVNREEKFDSIAWDGTFVGYTNDMSSYRIFRHVDQKIIHTRQVQFNESVFPHCKALCKSLGVAPRREDDSLPIFQSDSILPYDEEEQVDSSHNLPEEQQGENSQEPSSEELPSGRRWVYVQDFQPEKHIESNINAQNIIQGGRTRRQACFMTSIIDPKSHNMAMSSPERQHWIEAELKEVNNMRKHQVWIERLRVPADRPIASTWAYRRKLGPDNQVVEYKARICAQGFCQTYGVNFELKYAPTGKAASLRLLLSFAVNSSLQIHQLDVRSAFLTCPLQDTVTLLPPQGYRCPNGTVFELRKAIYGLKQASLVWYKRLSEFLETIGFRASTSDPCVFSRPELQGKPATWIYAHVDDLVIISSDPLVLKTEFEHEFDIKYLGAAEFLLGMNIDRTATGLHVHQMQYIERKLIEYDLNQSPPASCPLNPKGHLKKATEAERCELVNLGINYRAIVGSLNYLSVLTRPDISHAVSVLSQHLEAPGIQHLRAAKQVFRYLSGTKQVGLVFTKAPSLAISAYVDSDWGNCPDTRQSATGFVILTGDQVLSWKATRQATVSLSSTEAEYKALSNLGREITWLTNLISELSLNYSPSNIPVNVDNQGAIDLARSEISQNGFRTKHMDIRLHFVRELITSKLIKLRYVRTDRNCADFLTKPTGRATIRRSLSAINVTAPDTSASRLRTQSNPACQIISPATDLAVKRSRGNTSYLARQESTDATGNQSARERPQASLPTGSRGKTKASKESRRHSSSLAPRITSPSLAARISLNSIK</sequence>
<dbReference type="Pfam" id="PF00665">
    <property type="entry name" value="rve"/>
    <property type="match status" value="1"/>
</dbReference>
<evidence type="ECO:0000256" key="21">
    <source>
        <dbReference type="ARBA" id="ARBA00048173"/>
    </source>
</evidence>
<reference evidence="25 26" key="1">
    <citation type="submission" date="2017-11" db="EMBL/GenBank/DDBJ databases">
        <title>De novo assembly and phasing of dikaryotic genomes from two isolates of Puccinia coronata f. sp. avenae, the causal agent of oat crown rust.</title>
        <authorList>
            <person name="Miller M.E."/>
            <person name="Zhang Y."/>
            <person name="Omidvar V."/>
            <person name="Sperschneider J."/>
            <person name="Schwessinger B."/>
            <person name="Raley C."/>
            <person name="Palmer J.M."/>
            <person name="Garnica D."/>
            <person name="Upadhyaya N."/>
            <person name="Rathjen J."/>
            <person name="Taylor J.M."/>
            <person name="Park R.F."/>
            <person name="Dodds P.N."/>
            <person name="Hirsch C.D."/>
            <person name="Kianian S.F."/>
            <person name="Figueroa M."/>
        </authorList>
    </citation>
    <scope>NUCLEOTIDE SEQUENCE [LARGE SCALE GENOMIC DNA]</scope>
    <source>
        <strain evidence="25">12SD80</strain>
    </source>
</reference>
<keyword evidence="18" id="KW-0917">Virion maturation</keyword>
<dbReference type="GO" id="GO:0006508">
    <property type="term" value="P:proteolysis"/>
    <property type="evidence" value="ECO:0007669"/>
    <property type="project" value="UniProtKB-KW"/>
</dbReference>
<keyword evidence="9" id="KW-0064">Aspartyl protease</keyword>
<dbReference type="GO" id="GO:0004190">
    <property type="term" value="F:aspartic-type endopeptidase activity"/>
    <property type="evidence" value="ECO:0007669"/>
    <property type="project" value="UniProtKB-KW"/>
</dbReference>
<keyword evidence="7" id="KW-0479">Metal-binding</keyword>
<feature type="region of interest" description="Disordered" evidence="23">
    <location>
        <begin position="736"/>
        <end position="765"/>
    </location>
</feature>
<dbReference type="InterPro" id="IPR057670">
    <property type="entry name" value="SH3_retrovirus"/>
</dbReference>
<dbReference type="Pfam" id="PF22936">
    <property type="entry name" value="Pol_BBD"/>
    <property type="match status" value="1"/>
</dbReference>
<dbReference type="InterPro" id="IPR054722">
    <property type="entry name" value="PolX-like_BBD"/>
</dbReference>
<keyword evidence="15" id="KW-0229">DNA integration</keyword>
<evidence type="ECO:0000256" key="19">
    <source>
        <dbReference type="ARBA" id="ARBA00023172"/>
    </source>
</evidence>
<dbReference type="Pfam" id="PF25597">
    <property type="entry name" value="SH3_retrovirus"/>
    <property type="match status" value="1"/>
</dbReference>
<dbReference type="Pfam" id="PF07727">
    <property type="entry name" value="RVT_2"/>
    <property type="match status" value="1"/>
</dbReference>
<dbReference type="GO" id="GO:0032196">
    <property type="term" value="P:transposition"/>
    <property type="evidence" value="ECO:0007669"/>
    <property type="project" value="UniProtKB-KW"/>
</dbReference>
<evidence type="ECO:0000256" key="2">
    <source>
        <dbReference type="ARBA" id="ARBA00022578"/>
    </source>
</evidence>
<keyword evidence="20" id="KW-0511">Multifunctional enzyme</keyword>
<evidence type="ECO:0000259" key="24">
    <source>
        <dbReference type="PROSITE" id="PS50994"/>
    </source>
</evidence>
<dbReference type="GO" id="GO:0046872">
    <property type="term" value="F:metal ion binding"/>
    <property type="evidence" value="ECO:0007669"/>
    <property type="project" value="UniProtKB-KW"/>
</dbReference>
<evidence type="ECO:0000256" key="22">
    <source>
        <dbReference type="ARBA" id="ARBA00049244"/>
    </source>
</evidence>
<comment type="function">
    <text evidence="1">The aspartyl protease (PR) mediates the proteolytic cleavages of the Gag and Gag-Pol polyproteins after assembly of the VLP.</text>
</comment>
<dbReference type="SUPFAM" id="SSF56672">
    <property type="entry name" value="DNA/RNA polymerases"/>
    <property type="match status" value="1"/>
</dbReference>
<evidence type="ECO:0000256" key="20">
    <source>
        <dbReference type="ARBA" id="ARBA00023268"/>
    </source>
</evidence>
<gene>
    <name evidence="25" type="ORF">PCASD_10145</name>
</gene>
<evidence type="ECO:0000256" key="15">
    <source>
        <dbReference type="ARBA" id="ARBA00022908"/>
    </source>
</evidence>
<organism evidence="25 26">
    <name type="scientific">Puccinia coronata f. sp. avenae</name>
    <dbReference type="NCBI Taxonomy" id="200324"/>
    <lineage>
        <taxon>Eukaryota</taxon>
        <taxon>Fungi</taxon>
        <taxon>Dikarya</taxon>
        <taxon>Basidiomycota</taxon>
        <taxon>Pucciniomycotina</taxon>
        <taxon>Pucciniomycetes</taxon>
        <taxon>Pucciniales</taxon>
        <taxon>Pucciniaceae</taxon>
        <taxon>Puccinia</taxon>
    </lineage>
</organism>
<keyword evidence="10" id="KW-0255">Endonuclease</keyword>
<feature type="region of interest" description="Disordered" evidence="23">
    <location>
        <begin position="201"/>
        <end position="234"/>
    </location>
</feature>
<dbReference type="GO" id="GO:0003723">
    <property type="term" value="F:RNA binding"/>
    <property type="evidence" value="ECO:0007669"/>
    <property type="project" value="UniProtKB-KW"/>
</dbReference>
<keyword evidence="3" id="KW-1188">Viral release from host cell</keyword>
<dbReference type="InterPro" id="IPR013103">
    <property type="entry name" value="RVT_2"/>
</dbReference>
<comment type="catalytic activity">
    <reaction evidence="21">
        <text>DNA(n) + a 2'-deoxyribonucleoside 5'-triphosphate = DNA(n+1) + diphosphate</text>
        <dbReference type="Rhea" id="RHEA:22508"/>
        <dbReference type="Rhea" id="RHEA-COMP:17339"/>
        <dbReference type="Rhea" id="RHEA-COMP:17340"/>
        <dbReference type="ChEBI" id="CHEBI:33019"/>
        <dbReference type="ChEBI" id="CHEBI:61560"/>
        <dbReference type="ChEBI" id="CHEBI:173112"/>
        <dbReference type="EC" id="2.7.7.49"/>
    </reaction>
</comment>
<evidence type="ECO:0000256" key="12">
    <source>
        <dbReference type="ARBA" id="ARBA00022840"/>
    </source>
</evidence>
<evidence type="ECO:0000256" key="1">
    <source>
        <dbReference type="ARBA" id="ARBA00002180"/>
    </source>
</evidence>
<keyword evidence="4" id="KW-0645">Protease</keyword>
<evidence type="ECO:0000256" key="18">
    <source>
        <dbReference type="ARBA" id="ARBA00023113"/>
    </source>
</evidence>
<evidence type="ECO:0000256" key="16">
    <source>
        <dbReference type="ARBA" id="ARBA00022918"/>
    </source>
</evidence>
<comment type="caution">
    <text evidence="25">The sequence shown here is derived from an EMBL/GenBank/DDBJ whole genome shotgun (WGS) entry which is preliminary data.</text>
</comment>
<evidence type="ECO:0000256" key="3">
    <source>
        <dbReference type="ARBA" id="ARBA00022612"/>
    </source>
</evidence>
<dbReference type="PROSITE" id="PS50994">
    <property type="entry name" value="INTEGRASE"/>
    <property type="match status" value="1"/>
</dbReference>
<dbReference type="InterPro" id="IPR001584">
    <property type="entry name" value="Integrase_cat-core"/>
</dbReference>
<keyword evidence="19" id="KW-0233">DNA recombination</keyword>
<keyword evidence="13" id="KW-0460">Magnesium</keyword>
<dbReference type="InterPro" id="IPR043502">
    <property type="entry name" value="DNA/RNA_pol_sf"/>
</dbReference>
<evidence type="ECO:0000256" key="13">
    <source>
        <dbReference type="ARBA" id="ARBA00022842"/>
    </source>
</evidence>
<dbReference type="EMBL" id="PGCI01000092">
    <property type="protein sequence ID" value="PLW41208.1"/>
    <property type="molecule type" value="Genomic_DNA"/>
</dbReference>
<dbReference type="GO" id="GO:0003964">
    <property type="term" value="F:RNA-directed DNA polymerase activity"/>
    <property type="evidence" value="ECO:0007669"/>
    <property type="project" value="UniProtKB-KW"/>
</dbReference>
<evidence type="ECO:0000256" key="11">
    <source>
        <dbReference type="ARBA" id="ARBA00022801"/>
    </source>
</evidence>
<evidence type="ECO:0000256" key="7">
    <source>
        <dbReference type="ARBA" id="ARBA00022723"/>
    </source>
</evidence>
<keyword evidence="12" id="KW-0067">ATP-binding</keyword>
<evidence type="ECO:0000256" key="17">
    <source>
        <dbReference type="ARBA" id="ARBA00022932"/>
    </source>
</evidence>
<keyword evidence="14" id="KW-0694">RNA-binding</keyword>
<evidence type="ECO:0000256" key="8">
    <source>
        <dbReference type="ARBA" id="ARBA00022741"/>
    </source>
</evidence>
<keyword evidence="17" id="KW-0808">Transferase</keyword>
<dbReference type="Proteomes" id="UP000235392">
    <property type="component" value="Unassembled WGS sequence"/>
</dbReference>
<evidence type="ECO:0000313" key="25">
    <source>
        <dbReference type="EMBL" id="PLW41208.1"/>
    </source>
</evidence>